<accession>A0ABM7LJE7</accession>
<name>A0ABM7LJE7_9ACTN</name>
<keyword evidence="2" id="KW-1185">Reference proteome</keyword>
<dbReference type="Proteomes" id="UP000676967">
    <property type="component" value="Chromosome"/>
</dbReference>
<organism evidence="1 2">
    <name type="scientific">Actinoplanes ianthinogenes</name>
    <dbReference type="NCBI Taxonomy" id="122358"/>
    <lineage>
        <taxon>Bacteria</taxon>
        <taxon>Bacillati</taxon>
        <taxon>Actinomycetota</taxon>
        <taxon>Actinomycetes</taxon>
        <taxon>Micromonosporales</taxon>
        <taxon>Micromonosporaceae</taxon>
        <taxon>Actinoplanes</taxon>
    </lineage>
</organism>
<sequence>MPGGAWHDCPVRLPVTERGYVHTPAVATTIGGQPVSLRICLWRDTPRRENCTPVITTG</sequence>
<gene>
    <name evidence="1" type="ORF">Aiant_00260</name>
</gene>
<evidence type="ECO:0000313" key="2">
    <source>
        <dbReference type="Proteomes" id="UP000676967"/>
    </source>
</evidence>
<reference evidence="1 2" key="1">
    <citation type="submission" date="2020-08" db="EMBL/GenBank/DDBJ databases">
        <title>Whole genome shotgun sequence of Actinoplanes ianthinogenes NBRC 13996.</title>
        <authorList>
            <person name="Komaki H."/>
            <person name="Tamura T."/>
        </authorList>
    </citation>
    <scope>NUCLEOTIDE SEQUENCE [LARGE SCALE GENOMIC DNA]</scope>
    <source>
        <strain evidence="1 2">NBRC 13996</strain>
    </source>
</reference>
<protein>
    <submittedName>
        <fullName evidence="1">Uncharacterized protein</fullName>
    </submittedName>
</protein>
<dbReference type="EMBL" id="AP023356">
    <property type="protein sequence ID" value="BCJ39369.1"/>
    <property type="molecule type" value="Genomic_DNA"/>
</dbReference>
<proteinExistence type="predicted"/>
<evidence type="ECO:0000313" key="1">
    <source>
        <dbReference type="EMBL" id="BCJ39369.1"/>
    </source>
</evidence>